<evidence type="ECO:0000313" key="2">
    <source>
        <dbReference type="EMBL" id="JAD67879.1"/>
    </source>
</evidence>
<protein>
    <submittedName>
        <fullName evidence="2">Uncharacterized protein</fullName>
    </submittedName>
</protein>
<reference evidence="2" key="2">
    <citation type="journal article" date="2015" name="Data Brief">
        <title>Shoot transcriptome of the giant reed, Arundo donax.</title>
        <authorList>
            <person name="Barrero R.A."/>
            <person name="Guerrero F.D."/>
            <person name="Moolhuijzen P."/>
            <person name="Goolsby J.A."/>
            <person name="Tidwell J."/>
            <person name="Bellgard S.E."/>
            <person name="Bellgard M.I."/>
        </authorList>
    </citation>
    <scope>NUCLEOTIDE SEQUENCE</scope>
    <source>
        <tissue evidence="2">Shoot tissue taken approximately 20 cm above the soil surface</tissue>
    </source>
</reference>
<proteinExistence type="predicted"/>
<feature type="region of interest" description="Disordered" evidence="1">
    <location>
        <begin position="1"/>
        <end position="20"/>
    </location>
</feature>
<reference evidence="2" key="1">
    <citation type="submission" date="2014-09" db="EMBL/GenBank/DDBJ databases">
        <authorList>
            <person name="Magalhaes I.L.F."/>
            <person name="Oliveira U."/>
            <person name="Santos F.R."/>
            <person name="Vidigal T.H.D.A."/>
            <person name="Brescovit A.D."/>
            <person name="Santos A.J."/>
        </authorList>
    </citation>
    <scope>NUCLEOTIDE SEQUENCE</scope>
    <source>
        <tissue evidence="2">Shoot tissue taken approximately 20 cm above the soil surface</tissue>
    </source>
</reference>
<sequence length="20" mass="1988">MASRSSPTASWLPFGAAPGP</sequence>
<accession>A0A0A9BUY6</accession>
<dbReference type="AlphaFoldDB" id="A0A0A9BUY6"/>
<dbReference type="EMBL" id="GBRH01230016">
    <property type="protein sequence ID" value="JAD67879.1"/>
    <property type="molecule type" value="Transcribed_RNA"/>
</dbReference>
<organism evidence="2">
    <name type="scientific">Arundo donax</name>
    <name type="common">Giant reed</name>
    <name type="synonym">Donax arundinaceus</name>
    <dbReference type="NCBI Taxonomy" id="35708"/>
    <lineage>
        <taxon>Eukaryota</taxon>
        <taxon>Viridiplantae</taxon>
        <taxon>Streptophyta</taxon>
        <taxon>Embryophyta</taxon>
        <taxon>Tracheophyta</taxon>
        <taxon>Spermatophyta</taxon>
        <taxon>Magnoliopsida</taxon>
        <taxon>Liliopsida</taxon>
        <taxon>Poales</taxon>
        <taxon>Poaceae</taxon>
        <taxon>PACMAD clade</taxon>
        <taxon>Arundinoideae</taxon>
        <taxon>Arundineae</taxon>
        <taxon>Arundo</taxon>
    </lineage>
</organism>
<evidence type="ECO:0000256" key="1">
    <source>
        <dbReference type="SAM" id="MobiDB-lite"/>
    </source>
</evidence>
<name>A0A0A9BUY6_ARUDO</name>